<dbReference type="InterPro" id="IPR023171">
    <property type="entry name" value="Na/H_antiporter_dom_sf"/>
</dbReference>
<evidence type="ECO:0000256" key="1">
    <source>
        <dbReference type="ARBA" id="ARBA00004429"/>
    </source>
</evidence>
<dbReference type="Gene3D" id="1.20.1530.10">
    <property type="entry name" value="Na+/H+ antiporter like domain"/>
    <property type="match status" value="1"/>
</dbReference>
<dbReference type="InterPro" id="IPR004670">
    <property type="entry name" value="NhaA"/>
</dbReference>
<dbReference type="PANTHER" id="PTHR30341:SF0">
    <property type="entry name" value="NA(+)_H(+) ANTIPORTER NHAA"/>
    <property type="match status" value="1"/>
</dbReference>
<comment type="subcellular location">
    <subcellularLocation>
        <location evidence="1">Cell inner membrane</location>
        <topology evidence="1">Multi-pass membrane protein</topology>
    </subcellularLocation>
    <subcellularLocation>
        <location evidence="7">Cell membrane</location>
        <topology evidence="7">Multi-pass membrane protein</topology>
    </subcellularLocation>
</comment>
<name>K6Y0A3_9ALTE</name>
<dbReference type="Pfam" id="PF06965">
    <property type="entry name" value="Na_H_antiport_1"/>
    <property type="match status" value="1"/>
</dbReference>
<keyword evidence="2 7" id="KW-1003">Cell membrane</keyword>
<feature type="transmembrane region" description="Helical" evidence="7">
    <location>
        <begin position="203"/>
        <end position="222"/>
    </location>
</feature>
<feature type="transmembrane region" description="Helical" evidence="7">
    <location>
        <begin position="326"/>
        <end position="343"/>
    </location>
</feature>
<dbReference type="OrthoDB" id="9808135at2"/>
<dbReference type="AlphaFoldDB" id="K6Y0A3"/>
<dbReference type="RefSeq" id="WP_007616011.1">
    <property type="nucleotide sequence ID" value="NZ_BAEO01000006.1"/>
</dbReference>
<feature type="transmembrane region" description="Helical" evidence="7">
    <location>
        <begin position="173"/>
        <end position="197"/>
    </location>
</feature>
<evidence type="ECO:0000313" key="9">
    <source>
        <dbReference type="Proteomes" id="UP000006327"/>
    </source>
</evidence>
<feature type="transmembrane region" description="Helical" evidence="7">
    <location>
        <begin position="28"/>
        <end position="51"/>
    </location>
</feature>
<dbReference type="GO" id="GO:0006885">
    <property type="term" value="P:regulation of pH"/>
    <property type="evidence" value="ECO:0007669"/>
    <property type="project" value="UniProtKB-UniRule"/>
</dbReference>
<comment type="catalytic activity">
    <reaction evidence="7">
        <text>Na(+)(in) + 2 H(+)(out) = Na(+)(out) + 2 H(+)(in)</text>
        <dbReference type="Rhea" id="RHEA:29251"/>
        <dbReference type="ChEBI" id="CHEBI:15378"/>
        <dbReference type="ChEBI" id="CHEBI:29101"/>
    </reaction>
</comment>
<feature type="transmembrane region" description="Helical" evidence="7">
    <location>
        <begin position="80"/>
        <end position="98"/>
    </location>
</feature>
<keyword evidence="3 7" id="KW-0812">Transmembrane</keyword>
<keyword evidence="7" id="KW-0813">Transport</keyword>
<proteinExistence type="inferred from homology"/>
<feature type="transmembrane region" description="Helical" evidence="7">
    <location>
        <begin position="391"/>
        <end position="417"/>
    </location>
</feature>
<dbReference type="STRING" id="493475.GARC_0309"/>
<keyword evidence="9" id="KW-1185">Reference proteome</keyword>
<feature type="transmembrane region" description="Helical" evidence="7">
    <location>
        <begin position="118"/>
        <end position="139"/>
    </location>
</feature>
<feature type="transmembrane region" description="Helical" evidence="7">
    <location>
        <begin position="355"/>
        <end position="379"/>
    </location>
</feature>
<evidence type="ECO:0000256" key="4">
    <source>
        <dbReference type="ARBA" id="ARBA00022989"/>
    </source>
</evidence>
<protein>
    <recommendedName>
        <fullName evidence="7">Na(+)/H(+) antiporter NhaA</fullName>
    </recommendedName>
    <alternativeName>
        <fullName evidence="7">Sodium/proton antiporter NhaA</fullName>
    </alternativeName>
</protein>
<evidence type="ECO:0000256" key="7">
    <source>
        <dbReference type="HAMAP-Rule" id="MF_01844"/>
    </source>
</evidence>
<accession>K6Y0A3</accession>
<dbReference type="GO" id="GO:0015385">
    <property type="term" value="F:sodium:proton antiporter activity"/>
    <property type="evidence" value="ECO:0007669"/>
    <property type="project" value="UniProtKB-UniRule"/>
</dbReference>
<keyword evidence="6 7" id="KW-0739">Sodium transport</keyword>
<evidence type="ECO:0000256" key="6">
    <source>
        <dbReference type="ARBA" id="ARBA00023201"/>
    </source>
</evidence>
<evidence type="ECO:0000256" key="5">
    <source>
        <dbReference type="ARBA" id="ARBA00023136"/>
    </source>
</evidence>
<comment type="similarity">
    <text evidence="7">Belongs to the NhaA Na(+)/H(+) (TC 2.A.33) antiporter family.</text>
</comment>
<organism evidence="8 9">
    <name type="scientific">Paraglaciecola arctica BSs20135</name>
    <dbReference type="NCBI Taxonomy" id="493475"/>
    <lineage>
        <taxon>Bacteria</taxon>
        <taxon>Pseudomonadati</taxon>
        <taxon>Pseudomonadota</taxon>
        <taxon>Gammaproteobacteria</taxon>
        <taxon>Alteromonadales</taxon>
        <taxon>Alteromonadaceae</taxon>
        <taxon>Paraglaciecola</taxon>
    </lineage>
</organism>
<comment type="function">
    <text evidence="7">Na(+)/H(+) antiporter that extrudes sodium in exchange for external protons.</text>
</comment>
<keyword evidence="7" id="KW-0050">Antiport</keyword>
<dbReference type="EMBL" id="BAEO01000006">
    <property type="protein sequence ID" value="GAC17291.1"/>
    <property type="molecule type" value="Genomic_DNA"/>
</dbReference>
<dbReference type="PANTHER" id="PTHR30341">
    <property type="entry name" value="SODIUM ION/PROTON ANTIPORTER NHAA-RELATED"/>
    <property type="match status" value="1"/>
</dbReference>
<feature type="transmembrane region" description="Helical" evidence="7">
    <location>
        <begin position="429"/>
        <end position="449"/>
    </location>
</feature>
<evidence type="ECO:0000256" key="3">
    <source>
        <dbReference type="ARBA" id="ARBA00022692"/>
    </source>
</evidence>
<keyword evidence="7" id="KW-0915">Sodium</keyword>
<comment type="caution">
    <text evidence="8">The sequence shown here is derived from an EMBL/GenBank/DDBJ whole genome shotgun (WGS) entry which is preliminary data.</text>
</comment>
<keyword evidence="5 7" id="KW-0472">Membrane</keyword>
<evidence type="ECO:0000313" key="8">
    <source>
        <dbReference type="EMBL" id="GAC17291.1"/>
    </source>
</evidence>
<evidence type="ECO:0000256" key="2">
    <source>
        <dbReference type="ARBA" id="ARBA00022475"/>
    </source>
</evidence>
<sequence length="462" mass="49970">MKSKIREANREHAPLERRFLKLFSPVKVFFSSQAMAGIALLISALLAIVMVNTGWQHQYDVLNKLVLAVSLGDWEISHSIHYWINDGLMVLFFFILGLEIKYECLVGALKDLKDATLVIAMAIGGMLLPALIYLMIIWIGGTDAFQGWGVPMATDTAFAIAILTLLGTRAPKAAAIILTGLAIVDDMGAVAVIGLFYTEQIVVSSLLWSGLTLATMFLMNLLGIRVPSLYLIGGVVLWWFILQSGIHATTAGILAALMVPTHPYANKRWFLHKMQYVVKTFRKVDKPNATILESGEQHALAIEAEEIAKSTTTPIIRWGNALRNPVSLIILPLFAFLNAGLLLPTDIPEFKDTVVTLAILFGLVLGKGIGISIFAWLALKTGLARLPEGVHFSHIVGVGFLAGVGFTMSLFISALAFEGHPALIAQAKMGILLGSLIAAIVGTAILLFISRKELALSTAATT</sequence>
<dbReference type="eggNOG" id="COG3004">
    <property type="taxonomic scope" value="Bacteria"/>
</dbReference>
<reference evidence="8 9" key="1">
    <citation type="journal article" date="2017" name="Antonie Van Leeuwenhoek">
        <title>Rhizobium rhizosphaerae sp. nov., a novel species isolated from rice rhizosphere.</title>
        <authorList>
            <person name="Zhao J.J."/>
            <person name="Zhang J."/>
            <person name="Zhang R.J."/>
            <person name="Zhang C.W."/>
            <person name="Yin H.Q."/>
            <person name="Zhang X.X."/>
        </authorList>
    </citation>
    <scope>NUCLEOTIDE SEQUENCE [LARGE SCALE GENOMIC DNA]</scope>
    <source>
        <strain evidence="8 9">BSs20135</strain>
    </source>
</reference>
<keyword evidence="4 7" id="KW-1133">Transmembrane helix</keyword>
<dbReference type="NCBIfam" id="TIGR00773">
    <property type="entry name" value="NhaA"/>
    <property type="match status" value="1"/>
</dbReference>
<feature type="transmembrane region" description="Helical" evidence="7">
    <location>
        <begin position="229"/>
        <end position="259"/>
    </location>
</feature>
<dbReference type="HAMAP" id="MF_01844">
    <property type="entry name" value="NhaA"/>
    <property type="match status" value="1"/>
</dbReference>
<feature type="transmembrane region" description="Helical" evidence="7">
    <location>
        <begin position="145"/>
        <end position="166"/>
    </location>
</feature>
<gene>
    <name evidence="7 8" type="primary">nhaA</name>
    <name evidence="8" type="ORF">GARC_0309</name>
</gene>
<keyword evidence="7" id="KW-0406">Ion transport</keyword>
<dbReference type="Proteomes" id="UP000006327">
    <property type="component" value="Unassembled WGS sequence"/>
</dbReference>
<dbReference type="GO" id="GO:0005886">
    <property type="term" value="C:plasma membrane"/>
    <property type="evidence" value="ECO:0007669"/>
    <property type="project" value="UniProtKB-SubCell"/>
</dbReference>